<comment type="cofactor">
    <cofactor evidence="1">
        <name>pyridoxal 5'-phosphate</name>
        <dbReference type="ChEBI" id="CHEBI:597326"/>
    </cofactor>
</comment>
<evidence type="ECO:0000256" key="3">
    <source>
        <dbReference type="ARBA" id="ARBA00012043"/>
    </source>
</evidence>
<evidence type="ECO:0000313" key="12">
    <source>
        <dbReference type="EMBL" id="KAK6934411.1"/>
    </source>
</evidence>
<evidence type="ECO:0000256" key="6">
    <source>
        <dbReference type="ARBA" id="ARBA00022898"/>
    </source>
</evidence>
<sequence>IETCTSLIKLFRPSLSSTNPITLKRFSVSSSLSTSTLQTEERRRENGPVVPQRPDSFGRFGIYGGKYVPETLMHALSELESALKSLSTDNEFRKGLDGILKDYVGRESPLYFAEPLTEYYKRPNGEGPLVYLKREELNHTGAYKINNAIAQALLAKRLGKKCIIAETGAGLKREDLNHTGAHKINNAIAQALLANQLGKKRIIAETEAGQHGVATAKVCARFGLDCIIYVGAQDMERQVLKDVYLYSMLFFIYGILEVTRTFTYEKAALPCDPETWFQVRAVHSGTATLKYATSEAIRDWVTNVESTHYILGSVAGPHPYPLMVREFHAVIGKEIRKQALEKWGGKPDVLVACVGGRSNAMGLFHEFVDDKDVRLIGVKAAGFGLDSGKHAATLRGKLDEDGQVIEPHSISAVLDYPGVGPEPSFLKDIGRAEYYSVTDEEALGVSFCFSFSSALNWPCLITQPSRLSWLEGIIPALETSHALAYLETLCPTLPNGTMVVVNCSGRGDKDLNTQSHPRPHYA</sequence>
<dbReference type="InterPro" id="IPR001926">
    <property type="entry name" value="TrpB-like_PALP"/>
</dbReference>
<keyword evidence="8" id="KW-0456">Lyase</keyword>
<protein>
    <recommendedName>
        <fullName evidence="3">tryptophan synthase</fullName>
        <ecNumber evidence="3">4.2.1.20</ecNumber>
    </recommendedName>
</protein>
<evidence type="ECO:0000256" key="10">
    <source>
        <dbReference type="SAM" id="MobiDB-lite"/>
    </source>
</evidence>
<comment type="caution">
    <text evidence="12">The sequence shown here is derived from an EMBL/GenBank/DDBJ whole genome shotgun (WGS) entry which is preliminary data.</text>
</comment>
<dbReference type="InterPro" id="IPR006653">
    <property type="entry name" value="Trp_synth_b_CS"/>
</dbReference>
<keyword evidence="4" id="KW-0028">Amino-acid biosynthesis</keyword>
<name>A0AAN8ZDT1_9MAGN</name>
<dbReference type="PANTHER" id="PTHR48077:SF3">
    <property type="entry name" value="TRYPTOPHAN SYNTHASE"/>
    <property type="match status" value="1"/>
</dbReference>
<dbReference type="Pfam" id="PF00291">
    <property type="entry name" value="PALP"/>
    <property type="match status" value="1"/>
</dbReference>
<keyword evidence="5" id="KW-0822">Tryptophan biosynthesis</keyword>
<keyword evidence="13" id="KW-1185">Reference proteome</keyword>
<dbReference type="HAMAP" id="MF_00133">
    <property type="entry name" value="Trp_synth_beta"/>
    <property type="match status" value="1"/>
</dbReference>
<feature type="domain" description="Tryptophan synthase beta chain-like PALP" evidence="11">
    <location>
        <begin position="171"/>
        <end position="235"/>
    </location>
</feature>
<dbReference type="EC" id="4.2.1.20" evidence="3"/>
<dbReference type="SUPFAM" id="SSF53686">
    <property type="entry name" value="Tryptophan synthase beta subunit-like PLP-dependent enzymes"/>
    <property type="match status" value="2"/>
</dbReference>
<dbReference type="EMBL" id="JBAMMX010000008">
    <property type="protein sequence ID" value="KAK6934411.1"/>
    <property type="molecule type" value="Genomic_DNA"/>
</dbReference>
<dbReference type="InterPro" id="IPR023026">
    <property type="entry name" value="Trp_synth_beta/beta-like"/>
</dbReference>
<evidence type="ECO:0000256" key="8">
    <source>
        <dbReference type="ARBA" id="ARBA00023239"/>
    </source>
</evidence>
<comment type="pathway">
    <text evidence="2">Amino-acid biosynthesis; L-tryptophan biosynthesis; L-tryptophan from chorismate: step 5/5.</text>
</comment>
<evidence type="ECO:0000256" key="9">
    <source>
        <dbReference type="ARBA" id="ARBA00049047"/>
    </source>
</evidence>
<dbReference type="FunFam" id="3.40.50.1100:FF:000004">
    <property type="entry name" value="Tryptophan synthase beta chain"/>
    <property type="match status" value="1"/>
</dbReference>
<evidence type="ECO:0000256" key="7">
    <source>
        <dbReference type="ARBA" id="ARBA00023141"/>
    </source>
</evidence>
<dbReference type="AlphaFoldDB" id="A0AAN8ZDT1"/>
<evidence type="ECO:0000256" key="1">
    <source>
        <dbReference type="ARBA" id="ARBA00001933"/>
    </source>
</evidence>
<feature type="non-terminal residue" evidence="12">
    <location>
        <position position="1"/>
    </location>
</feature>
<organism evidence="12 13">
    <name type="scientific">Dillenia turbinata</name>
    <dbReference type="NCBI Taxonomy" id="194707"/>
    <lineage>
        <taxon>Eukaryota</taxon>
        <taxon>Viridiplantae</taxon>
        <taxon>Streptophyta</taxon>
        <taxon>Embryophyta</taxon>
        <taxon>Tracheophyta</taxon>
        <taxon>Spermatophyta</taxon>
        <taxon>Magnoliopsida</taxon>
        <taxon>eudicotyledons</taxon>
        <taxon>Gunneridae</taxon>
        <taxon>Pentapetalae</taxon>
        <taxon>Dilleniales</taxon>
        <taxon>Dilleniaceae</taxon>
        <taxon>Dillenia</taxon>
    </lineage>
</organism>
<dbReference type="InterPro" id="IPR006654">
    <property type="entry name" value="Trp_synth_beta"/>
</dbReference>
<dbReference type="GO" id="GO:0005737">
    <property type="term" value="C:cytoplasm"/>
    <property type="evidence" value="ECO:0007669"/>
    <property type="project" value="TreeGrafter"/>
</dbReference>
<feature type="region of interest" description="Disordered" evidence="10">
    <location>
        <begin position="34"/>
        <end position="53"/>
    </location>
</feature>
<proteinExistence type="inferred from homology"/>
<dbReference type="Proteomes" id="UP001370490">
    <property type="component" value="Unassembled WGS sequence"/>
</dbReference>
<evidence type="ECO:0000256" key="5">
    <source>
        <dbReference type="ARBA" id="ARBA00022822"/>
    </source>
</evidence>
<dbReference type="GO" id="GO:0004834">
    <property type="term" value="F:tryptophan synthase activity"/>
    <property type="evidence" value="ECO:0007669"/>
    <property type="project" value="UniProtKB-EC"/>
</dbReference>
<gene>
    <name evidence="12" type="ORF">RJ641_034566</name>
</gene>
<evidence type="ECO:0000313" key="13">
    <source>
        <dbReference type="Proteomes" id="UP001370490"/>
    </source>
</evidence>
<dbReference type="Gene3D" id="3.40.50.1100">
    <property type="match status" value="5"/>
</dbReference>
<keyword evidence="6" id="KW-0663">Pyridoxal phosphate</keyword>
<keyword evidence="7" id="KW-0057">Aromatic amino acid biosynthesis</keyword>
<dbReference type="PANTHER" id="PTHR48077">
    <property type="entry name" value="TRYPTOPHAN SYNTHASE-RELATED"/>
    <property type="match status" value="1"/>
</dbReference>
<comment type="catalytic activity">
    <reaction evidence="9">
        <text>(1S,2R)-1-C-(indol-3-yl)glycerol 3-phosphate + L-serine = D-glyceraldehyde 3-phosphate + L-tryptophan + H2O</text>
        <dbReference type="Rhea" id="RHEA:10532"/>
        <dbReference type="ChEBI" id="CHEBI:15377"/>
        <dbReference type="ChEBI" id="CHEBI:33384"/>
        <dbReference type="ChEBI" id="CHEBI:57912"/>
        <dbReference type="ChEBI" id="CHEBI:58866"/>
        <dbReference type="ChEBI" id="CHEBI:59776"/>
        <dbReference type="EC" id="4.2.1.20"/>
    </reaction>
</comment>
<evidence type="ECO:0000256" key="2">
    <source>
        <dbReference type="ARBA" id="ARBA00004733"/>
    </source>
</evidence>
<dbReference type="InterPro" id="IPR036052">
    <property type="entry name" value="TrpB-like_PALP_sf"/>
</dbReference>
<reference evidence="12 13" key="1">
    <citation type="submission" date="2023-12" db="EMBL/GenBank/DDBJ databases">
        <title>A high-quality genome assembly for Dillenia turbinata (Dilleniales).</title>
        <authorList>
            <person name="Chanderbali A."/>
        </authorList>
    </citation>
    <scope>NUCLEOTIDE SEQUENCE [LARGE SCALE GENOMIC DNA]</scope>
    <source>
        <strain evidence="12">LSX21</strain>
        <tissue evidence="12">Leaf</tissue>
    </source>
</reference>
<evidence type="ECO:0000256" key="4">
    <source>
        <dbReference type="ARBA" id="ARBA00022605"/>
    </source>
</evidence>
<dbReference type="PROSITE" id="PS00168">
    <property type="entry name" value="TRP_SYNTHASE_BETA"/>
    <property type="match status" value="1"/>
</dbReference>
<accession>A0AAN8ZDT1</accession>
<evidence type="ECO:0000259" key="11">
    <source>
        <dbReference type="Pfam" id="PF00291"/>
    </source>
</evidence>
<dbReference type="CDD" id="cd06446">
    <property type="entry name" value="Trp-synth_B"/>
    <property type="match status" value="1"/>
</dbReference>